<reference evidence="1 2" key="1">
    <citation type="submission" date="2021-06" db="EMBL/GenBank/DDBJ databases">
        <title>Caerostris darwini draft genome.</title>
        <authorList>
            <person name="Kono N."/>
            <person name="Arakawa K."/>
        </authorList>
    </citation>
    <scope>NUCLEOTIDE SEQUENCE [LARGE SCALE GENOMIC DNA]</scope>
</reference>
<sequence>MTWGTKELWREIIIFRKYFPGFVSKGGKLEGKLLFQCGGMDDAAVDLRAGVLTAVEPAISRLKNFITSFGVVVLVREKLLLRDRHCQEQSYKRDASIHESTRENDLPEEIREVRKDEQIIKCGSRRGPAIRLVWLAILLCSKPDTGSWIHVISNRQVLILSYADAGNLKKSRINTQLVGCGAVECKWNVSDHRLIGDWFF</sequence>
<proteinExistence type="predicted"/>
<organism evidence="1 2">
    <name type="scientific">Caerostris darwini</name>
    <dbReference type="NCBI Taxonomy" id="1538125"/>
    <lineage>
        <taxon>Eukaryota</taxon>
        <taxon>Metazoa</taxon>
        <taxon>Ecdysozoa</taxon>
        <taxon>Arthropoda</taxon>
        <taxon>Chelicerata</taxon>
        <taxon>Arachnida</taxon>
        <taxon>Araneae</taxon>
        <taxon>Araneomorphae</taxon>
        <taxon>Entelegynae</taxon>
        <taxon>Araneoidea</taxon>
        <taxon>Araneidae</taxon>
        <taxon>Caerostris</taxon>
    </lineage>
</organism>
<evidence type="ECO:0000313" key="1">
    <source>
        <dbReference type="EMBL" id="GIY73088.1"/>
    </source>
</evidence>
<accession>A0AAV4VSI2</accession>
<gene>
    <name evidence="1" type="ORF">CDAR_67931</name>
</gene>
<dbReference type="EMBL" id="BPLQ01013561">
    <property type="protein sequence ID" value="GIY73088.1"/>
    <property type="molecule type" value="Genomic_DNA"/>
</dbReference>
<keyword evidence="2" id="KW-1185">Reference proteome</keyword>
<protein>
    <submittedName>
        <fullName evidence="1">Uncharacterized protein</fullName>
    </submittedName>
</protein>
<name>A0AAV4VSI2_9ARAC</name>
<dbReference type="AlphaFoldDB" id="A0AAV4VSI2"/>
<evidence type="ECO:0000313" key="2">
    <source>
        <dbReference type="Proteomes" id="UP001054837"/>
    </source>
</evidence>
<dbReference type="Proteomes" id="UP001054837">
    <property type="component" value="Unassembled WGS sequence"/>
</dbReference>
<comment type="caution">
    <text evidence="1">The sequence shown here is derived from an EMBL/GenBank/DDBJ whole genome shotgun (WGS) entry which is preliminary data.</text>
</comment>